<dbReference type="Gene3D" id="2.100.10.20">
    <property type="entry name" value="Vitelline membrane outer layer protein I (VOMI)"/>
    <property type="match status" value="1"/>
</dbReference>
<sequence length="204" mass="22462">MHHFFSMMFSLLAIIGPVSVTSAESRSERSVDRPSRSQLTVTNGMLWGTWRGRHMCPAGTYAAGFSVKVERPGGDDTALNGISIYCVDRSRIVQSTQSSGIGNWGQWTSMVQWCPSGYLTSFQLRVESCQRDGDDTAANNIRFKCTGGDVIEELGTGWGNWGDYGEWSPKCEGTGICGIQTRIEEPQGVFDDTALNDVRMFCCD</sequence>
<dbReference type="PANTHER" id="PTHR18841">
    <property type="entry name" value="VITELLINE MEMBRANE OUTER LAYER PROTEIN I-RELATED"/>
    <property type="match status" value="1"/>
</dbReference>
<reference evidence="2 3" key="1">
    <citation type="submission" date="2024-02" db="EMBL/GenBank/DDBJ databases">
        <title>Chromosome-level genome assembly of the Eurasian Minnow (Phoxinus phoxinus).</title>
        <authorList>
            <person name="Oriowo T.O."/>
            <person name="Martin S."/>
            <person name="Stange M."/>
            <person name="Chrysostomakis Y."/>
            <person name="Brown T."/>
            <person name="Winkler S."/>
            <person name="Kukowka S."/>
            <person name="Myers E.W."/>
            <person name="Bohne A."/>
        </authorList>
    </citation>
    <scope>NUCLEOTIDE SEQUENCE [LARGE SCALE GENOMIC DNA]</scope>
    <source>
        <strain evidence="2">ZFMK-TIS-60720</strain>
        <tissue evidence="2">Whole Organism</tissue>
    </source>
</reference>
<feature type="signal peptide" evidence="1">
    <location>
        <begin position="1"/>
        <end position="23"/>
    </location>
</feature>
<dbReference type="InterPro" id="IPR036706">
    <property type="entry name" value="VOMI_sf"/>
</dbReference>
<dbReference type="SUPFAM" id="SSF51092">
    <property type="entry name" value="Vitelline membrane outer protein-I (VMO-I)"/>
    <property type="match status" value="1"/>
</dbReference>
<comment type="caution">
    <text evidence="2">The sequence shown here is derived from an EMBL/GenBank/DDBJ whole genome shotgun (WGS) entry which is preliminary data.</text>
</comment>
<keyword evidence="3" id="KW-1185">Reference proteome</keyword>
<dbReference type="InterPro" id="IPR005515">
    <property type="entry name" value="VOMI"/>
</dbReference>
<dbReference type="EMBL" id="JAYKXH010000015">
    <property type="protein sequence ID" value="KAK7143005.1"/>
    <property type="molecule type" value="Genomic_DNA"/>
</dbReference>
<dbReference type="CDD" id="cd00220">
    <property type="entry name" value="VMO-I"/>
    <property type="match status" value="1"/>
</dbReference>
<evidence type="ECO:0008006" key="4">
    <source>
        <dbReference type="Google" id="ProtNLM"/>
    </source>
</evidence>
<keyword evidence="1" id="KW-0732">Signal</keyword>
<dbReference type="PANTHER" id="PTHR18841:SF0">
    <property type="entry name" value="VITELLINE MEMBRANE OUTER LAYER 1 HOMOLOG A-RELATED"/>
    <property type="match status" value="1"/>
</dbReference>
<evidence type="ECO:0000313" key="2">
    <source>
        <dbReference type="EMBL" id="KAK7143005.1"/>
    </source>
</evidence>
<dbReference type="AlphaFoldDB" id="A0AAN9CNS4"/>
<evidence type="ECO:0000313" key="3">
    <source>
        <dbReference type="Proteomes" id="UP001364617"/>
    </source>
</evidence>
<feature type="chain" id="PRO_5043047956" description="Vitelline membrane outer layer protein 1 homolog" evidence="1">
    <location>
        <begin position="24"/>
        <end position="204"/>
    </location>
</feature>
<name>A0AAN9CNS4_9TELE</name>
<proteinExistence type="predicted"/>
<gene>
    <name evidence="2" type="ORF">R3I93_014229</name>
</gene>
<organism evidence="2 3">
    <name type="scientific">Phoxinus phoxinus</name>
    <name type="common">Eurasian minnow</name>
    <dbReference type="NCBI Taxonomy" id="58324"/>
    <lineage>
        <taxon>Eukaryota</taxon>
        <taxon>Metazoa</taxon>
        <taxon>Chordata</taxon>
        <taxon>Craniata</taxon>
        <taxon>Vertebrata</taxon>
        <taxon>Euteleostomi</taxon>
        <taxon>Actinopterygii</taxon>
        <taxon>Neopterygii</taxon>
        <taxon>Teleostei</taxon>
        <taxon>Ostariophysi</taxon>
        <taxon>Cypriniformes</taxon>
        <taxon>Leuciscidae</taxon>
        <taxon>Phoxininae</taxon>
        <taxon>Phoxinus</taxon>
    </lineage>
</organism>
<evidence type="ECO:0000256" key="1">
    <source>
        <dbReference type="SAM" id="SignalP"/>
    </source>
</evidence>
<dbReference type="Pfam" id="PF03762">
    <property type="entry name" value="VOMI"/>
    <property type="match status" value="1"/>
</dbReference>
<dbReference type="Proteomes" id="UP001364617">
    <property type="component" value="Unassembled WGS sequence"/>
</dbReference>
<protein>
    <recommendedName>
        <fullName evidence="4">Vitelline membrane outer layer protein 1 homolog</fullName>
    </recommendedName>
</protein>
<dbReference type="GO" id="GO:0005615">
    <property type="term" value="C:extracellular space"/>
    <property type="evidence" value="ECO:0007669"/>
    <property type="project" value="TreeGrafter"/>
</dbReference>
<accession>A0AAN9CNS4</accession>